<comment type="caution">
    <text evidence="2">The sequence shown here is derived from an EMBL/GenBank/DDBJ whole genome shotgun (WGS) entry which is preliminary data.</text>
</comment>
<evidence type="ECO:0000259" key="1">
    <source>
        <dbReference type="PROSITE" id="PS50296"/>
    </source>
</evidence>
<organism evidence="2 3">
    <name type="scientific">Apiospora hydei</name>
    <dbReference type="NCBI Taxonomy" id="1337664"/>
    <lineage>
        <taxon>Eukaryota</taxon>
        <taxon>Fungi</taxon>
        <taxon>Dikarya</taxon>
        <taxon>Ascomycota</taxon>
        <taxon>Pezizomycotina</taxon>
        <taxon>Sordariomycetes</taxon>
        <taxon>Xylariomycetidae</taxon>
        <taxon>Amphisphaeriales</taxon>
        <taxon>Apiosporaceae</taxon>
        <taxon>Apiospora</taxon>
    </lineage>
</organism>
<proteinExistence type="predicted"/>
<dbReference type="Proteomes" id="UP001433268">
    <property type="component" value="Unassembled WGS sequence"/>
</dbReference>
<dbReference type="Gene3D" id="3.30.780.10">
    <property type="entry name" value="SUI1-like domain"/>
    <property type="match status" value="1"/>
</dbReference>
<name>A0ABR1WND8_9PEZI</name>
<dbReference type="RefSeq" id="XP_066669447.1">
    <property type="nucleotide sequence ID" value="XM_066810524.1"/>
</dbReference>
<dbReference type="InterPro" id="IPR001950">
    <property type="entry name" value="SUI1"/>
</dbReference>
<dbReference type="GeneID" id="92043584"/>
<reference evidence="2 3" key="1">
    <citation type="submission" date="2023-01" db="EMBL/GenBank/DDBJ databases">
        <title>Analysis of 21 Apiospora genomes using comparative genomics revels a genus with tremendous synthesis potential of carbohydrate active enzymes and secondary metabolites.</title>
        <authorList>
            <person name="Sorensen T."/>
        </authorList>
    </citation>
    <scope>NUCLEOTIDE SEQUENCE [LARGE SCALE GENOMIC DNA]</scope>
    <source>
        <strain evidence="2 3">CBS 114990</strain>
    </source>
</reference>
<sequence>MCSLLGSLRHTLGAGAVVGGPTIHIRAHRRRVGFMPPSNGAPEQEPEAGSAVMTTIHGLSQREWEPRLRIFTDDFPREMMRMLTGTLGCRGSVVEDPVSGPVVYLEGDRRSIVGTWIGGLGGIGAAGLGRDESRR</sequence>
<dbReference type="EMBL" id="JAQQWN010000005">
    <property type="protein sequence ID" value="KAK8084938.1"/>
    <property type="molecule type" value="Genomic_DNA"/>
</dbReference>
<keyword evidence="3" id="KW-1185">Reference proteome</keyword>
<protein>
    <recommendedName>
        <fullName evidence="1">SUI1 domain-containing protein</fullName>
    </recommendedName>
</protein>
<gene>
    <name evidence="2" type="ORF">PG997_006209</name>
</gene>
<evidence type="ECO:0000313" key="3">
    <source>
        <dbReference type="Proteomes" id="UP001433268"/>
    </source>
</evidence>
<feature type="domain" description="SUI1" evidence="1">
    <location>
        <begin position="49"/>
        <end position="121"/>
    </location>
</feature>
<dbReference type="PROSITE" id="PS50296">
    <property type="entry name" value="SUI1"/>
    <property type="match status" value="1"/>
</dbReference>
<evidence type="ECO:0000313" key="2">
    <source>
        <dbReference type="EMBL" id="KAK8084938.1"/>
    </source>
</evidence>
<accession>A0ABR1WND8</accession>